<evidence type="ECO:0000313" key="8">
    <source>
        <dbReference type="EMBL" id="UUX49592.1"/>
    </source>
</evidence>
<dbReference type="InterPro" id="IPR036259">
    <property type="entry name" value="MFS_trans_sf"/>
</dbReference>
<feature type="transmembrane region" description="Helical" evidence="6">
    <location>
        <begin position="76"/>
        <end position="93"/>
    </location>
</feature>
<dbReference type="SUPFAM" id="SSF103473">
    <property type="entry name" value="MFS general substrate transporter"/>
    <property type="match status" value="1"/>
</dbReference>
<feature type="transmembrane region" description="Helical" evidence="6">
    <location>
        <begin position="99"/>
        <end position="122"/>
    </location>
</feature>
<dbReference type="KEGG" id="naci:NUH88_19600"/>
<evidence type="ECO:0000256" key="1">
    <source>
        <dbReference type="ARBA" id="ARBA00004651"/>
    </source>
</evidence>
<comment type="subcellular location">
    <subcellularLocation>
        <location evidence="1">Cell membrane</location>
        <topology evidence="1">Multi-pass membrane protein</topology>
    </subcellularLocation>
</comment>
<protein>
    <submittedName>
        <fullName evidence="8">MFS transporter</fullName>
    </submittedName>
</protein>
<evidence type="ECO:0000313" key="9">
    <source>
        <dbReference type="Proteomes" id="UP001060336"/>
    </source>
</evidence>
<dbReference type="RefSeq" id="WP_257768348.1">
    <property type="nucleotide sequence ID" value="NZ_CP102480.1"/>
</dbReference>
<evidence type="ECO:0000256" key="2">
    <source>
        <dbReference type="ARBA" id="ARBA00022475"/>
    </source>
</evidence>
<dbReference type="InterPro" id="IPR011701">
    <property type="entry name" value="MFS"/>
</dbReference>
<dbReference type="PANTHER" id="PTHR43124">
    <property type="entry name" value="PURINE EFFLUX PUMP PBUE"/>
    <property type="match status" value="1"/>
</dbReference>
<reference evidence="8" key="1">
    <citation type="submission" date="2022-08" db="EMBL/GenBank/DDBJ databases">
        <title>Nisaea acidiphila sp. nov., isolated from a marine algal debris and emended description of the genus Nisaea Urios et al. 2008.</title>
        <authorList>
            <person name="Kwon K."/>
        </authorList>
    </citation>
    <scope>NUCLEOTIDE SEQUENCE</scope>
    <source>
        <strain evidence="8">MEBiC11861</strain>
    </source>
</reference>
<dbReference type="AlphaFoldDB" id="A0A9J7AQB4"/>
<gene>
    <name evidence="8" type="ORF">NUH88_19600</name>
</gene>
<dbReference type="InterPro" id="IPR050189">
    <property type="entry name" value="MFS_Efflux_Transporters"/>
</dbReference>
<keyword evidence="9" id="KW-1185">Reference proteome</keyword>
<sequence>MNRWGTRSFVASGFALIAVAYGLARFAYGLFLPALAAELGLGPTEAGWIGSGAFAAYCVATAAAALLCVRIGARRTLLLAGAVAAVGMAGIAASQDAAMLAVSVTFAGLSPGLASPPLALAVSERIEPVQQGAANTLINSGTSAGVVLSGPVALVLAEAWREAYWLFALLSFGVTVWLCYSMPPVAAAKGRAEPKPFREYMRHRVLMPVLLTSALMGVSSTAIWTFGGAILSDHAGWTDTRIAGVWIVIGASGVAGAAAGPLIRRFGLNEVHRASLAAIACSILLLSIPGGGLIWGFGSAVLFGAAYIMMTGVILVWGVEAVPEYPAFGLGAGFLSIAAGQVAGAPVFGYLYESAGVVPALLTFSALACLPMAIKRV</sequence>
<accession>A0A9J7AQB4</accession>
<evidence type="ECO:0000256" key="5">
    <source>
        <dbReference type="ARBA" id="ARBA00023136"/>
    </source>
</evidence>
<name>A0A9J7AQB4_9PROT</name>
<keyword evidence="2" id="KW-1003">Cell membrane</keyword>
<evidence type="ECO:0000256" key="3">
    <source>
        <dbReference type="ARBA" id="ARBA00022692"/>
    </source>
</evidence>
<feature type="transmembrane region" description="Helical" evidence="6">
    <location>
        <begin position="327"/>
        <end position="351"/>
    </location>
</feature>
<feature type="transmembrane region" description="Helical" evidence="6">
    <location>
        <begin position="163"/>
        <end position="188"/>
    </location>
</feature>
<dbReference type="EMBL" id="CP102480">
    <property type="protein sequence ID" value="UUX49592.1"/>
    <property type="molecule type" value="Genomic_DNA"/>
</dbReference>
<organism evidence="8 9">
    <name type="scientific">Nisaea acidiphila</name>
    <dbReference type="NCBI Taxonomy" id="1862145"/>
    <lineage>
        <taxon>Bacteria</taxon>
        <taxon>Pseudomonadati</taxon>
        <taxon>Pseudomonadota</taxon>
        <taxon>Alphaproteobacteria</taxon>
        <taxon>Rhodospirillales</taxon>
        <taxon>Thalassobaculaceae</taxon>
        <taxon>Nisaea</taxon>
    </lineage>
</organism>
<keyword evidence="5 6" id="KW-0472">Membrane</keyword>
<dbReference type="Proteomes" id="UP001060336">
    <property type="component" value="Chromosome"/>
</dbReference>
<evidence type="ECO:0000256" key="4">
    <source>
        <dbReference type="ARBA" id="ARBA00022989"/>
    </source>
</evidence>
<feature type="transmembrane region" description="Helical" evidence="6">
    <location>
        <begin position="275"/>
        <end position="295"/>
    </location>
</feature>
<dbReference type="PROSITE" id="PS50850">
    <property type="entry name" value="MFS"/>
    <property type="match status" value="1"/>
</dbReference>
<keyword evidence="3 6" id="KW-0812">Transmembrane</keyword>
<feature type="transmembrane region" description="Helical" evidence="6">
    <location>
        <begin position="209"/>
        <end position="231"/>
    </location>
</feature>
<feature type="transmembrane region" description="Helical" evidence="6">
    <location>
        <begin position="134"/>
        <end position="157"/>
    </location>
</feature>
<dbReference type="GO" id="GO:0022857">
    <property type="term" value="F:transmembrane transporter activity"/>
    <property type="evidence" value="ECO:0007669"/>
    <property type="project" value="InterPro"/>
</dbReference>
<feature type="transmembrane region" description="Helical" evidence="6">
    <location>
        <begin position="301"/>
        <end position="320"/>
    </location>
</feature>
<evidence type="ECO:0000256" key="6">
    <source>
        <dbReference type="SAM" id="Phobius"/>
    </source>
</evidence>
<keyword evidence="4 6" id="KW-1133">Transmembrane helix</keyword>
<feature type="transmembrane region" description="Helical" evidence="6">
    <location>
        <begin position="243"/>
        <end position="263"/>
    </location>
</feature>
<feature type="domain" description="Major facilitator superfamily (MFS) profile" evidence="7">
    <location>
        <begin position="8"/>
        <end position="377"/>
    </location>
</feature>
<dbReference type="Gene3D" id="1.20.1250.20">
    <property type="entry name" value="MFS general substrate transporter like domains"/>
    <property type="match status" value="1"/>
</dbReference>
<feature type="transmembrane region" description="Helical" evidence="6">
    <location>
        <begin position="357"/>
        <end position="374"/>
    </location>
</feature>
<feature type="transmembrane region" description="Helical" evidence="6">
    <location>
        <begin position="46"/>
        <end position="69"/>
    </location>
</feature>
<dbReference type="GO" id="GO:0005886">
    <property type="term" value="C:plasma membrane"/>
    <property type="evidence" value="ECO:0007669"/>
    <property type="project" value="UniProtKB-SubCell"/>
</dbReference>
<proteinExistence type="predicted"/>
<dbReference type="PANTHER" id="PTHR43124:SF10">
    <property type="entry name" value="PURINE EFFLUX PUMP PBUE"/>
    <property type="match status" value="1"/>
</dbReference>
<dbReference type="InterPro" id="IPR020846">
    <property type="entry name" value="MFS_dom"/>
</dbReference>
<evidence type="ECO:0000259" key="7">
    <source>
        <dbReference type="PROSITE" id="PS50850"/>
    </source>
</evidence>
<dbReference type="Pfam" id="PF07690">
    <property type="entry name" value="MFS_1"/>
    <property type="match status" value="1"/>
</dbReference>